<keyword evidence="2" id="KW-0732">Signal</keyword>
<name>A0A446BXJ8_9PEZI</name>
<evidence type="ECO:0000313" key="4">
    <source>
        <dbReference type="Proteomes" id="UP000289323"/>
    </source>
</evidence>
<feature type="signal peptide" evidence="2">
    <location>
        <begin position="1"/>
        <end position="19"/>
    </location>
</feature>
<sequence>MQSALCPLLDLSIVAGVTSIVNPAKDAEILPFSISAQNFANLATKSANDPKDKGSVFGTPSATSDGPIKKDSSLASIRQGDLSIVYGIGTHTITSGTTTQAVAEVALISRVYQHFNLFAETKFGRIAATLRPDNEGFSAFLYYCKPYVVHGSWAN</sequence>
<evidence type="ECO:0000256" key="2">
    <source>
        <dbReference type="SAM" id="SignalP"/>
    </source>
</evidence>
<feature type="region of interest" description="Disordered" evidence="1">
    <location>
        <begin position="45"/>
        <end position="70"/>
    </location>
</feature>
<evidence type="ECO:0000256" key="1">
    <source>
        <dbReference type="SAM" id="MobiDB-lite"/>
    </source>
</evidence>
<proteinExistence type="predicted"/>
<reference evidence="3 4" key="1">
    <citation type="submission" date="2018-04" db="EMBL/GenBank/DDBJ databases">
        <authorList>
            <person name="Huttner S."/>
            <person name="Dainat J."/>
        </authorList>
    </citation>
    <scope>NUCLEOTIDE SEQUENCE [LARGE SCALE GENOMIC DNA]</scope>
</reference>
<dbReference type="AlphaFoldDB" id="A0A446BXJ8"/>
<organism evidence="3 4">
    <name type="scientific">Thermothielavioides terrestris</name>
    <dbReference type="NCBI Taxonomy" id="2587410"/>
    <lineage>
        <taxon>Eukaryota</taxon>
        <taxon>Fungi</taxon>
        <taxon>Dikarya</taxon>
        <taxon>Ascomycota</taxon>
        <taxon>Pezizomycotina</taxon>
        <taxon>Sordariomycetes</taxon>
        <taxon>Sordariomycetidae</taxon>
        <taxon>Sordariales</taxon>
        <taxon>Chaetomiaceae</taxon>
        <taxon>Thermothielavioides</taxon>
    </lineage>
</organism>
<accession>A0A446BXJ8</accession>
<gene>
    <name evidence="3" type="ORF">TT172_LOCUS9635</name>
</gene>
<dbReference type="EMBL" id="OUUZ01000019">
    <property type="protein sequence ID" value="SPQ27216.1"/>
    <property type="molecule type" value="Genomic_DNA"/>
</dbReference>
<dbReference type="Proteomes" id="UP000289323">
    <property type="component" value="Unassembled WGS sequence"/>
</dbReference>
<feature type="chain" id="PRO_5019040670" evidence="2">
    <location>
        <begin position="20"/>
        <end position="155"/>
    </location>
</feature>
<evidence type="ECO:0000313" key="3">
    <source>
        <dbReference type="EMBL" id="SPQ27216.1"/>
    </source>
</evidence>
<protein>
    <submittedName>
        <fullName evidence="3">24abfc7d-42dd-4fdd-ad26-39f35ec40339</fullName>
    </submittedName>
</protein>